<proteinExistence type="predicted"/>
<sequence length="269" mass="30449">MNEPCTEIQRLFPIKLRSRWLVPYTVSQVFLHGALEASKEDGTTFIVNGQHAKHYEEGLLQGKGTYKNDKAGLTLADLAYRRAKAVKNHQKKSNKSNPLPKPSSSRLEEMRELFQSDVKDKKPKRRAVTSAAMLIGCSSQELITALSTHKIQPCERGHCCHKFDIIAVGENHTEKFISILAFYVFQPFQGKRTYKNDKAGLTLADLAYRRAKAVKATKRALDSGKIVKNHQKKSNKSNPLPKPSSSRLEEMRELFQSDVKDKKPKRRGS</sequence>
<gene>
    <name evidence="1" type="ORF">MILVUS5_LOCUS23449</name>
</gene>
<dbReference type="Proteomes" id="UP001177021">
    <property type="component" value="Unassembled WGS sequence"/>
</dbReference>
<keyword evidence="2" id="KW-1185">Reference proteome</keyword>
<accession>A0ACB0KHM3</accession>
<evidence type="ECO:0000313" key="2">
    <source>
        <dbReference type="Proteomes" id="UP001177021"/>
    </source>
</evidence>
<dbReference type="EMBL" id="CASHSV030000237">
    <property type="protein sequence ID" value="CAJ2656782.1"/>
    <property type="molecule type" value="Genomic_DNA"/>
</dbReference>
<protein>
    <submittedName>
        <fullName evidence="1">Uncharacterized protein</fullName>
    </submittedName>
</protein>
<name>A0ACB0KHM3_TRIPR</name>
<reference evidence="1" key="1">
    <citation type="submission" date="2023-10" db="EMBL/GenBank/DDBJ databases">
        <authorList>
            <person name="Rodriguez Cubillos JULIANA M."/>
            <person name="De Vega J."/>
        </authorList>
    </citation>
    <scope>NUCLEOTIDE SEQUENCE</scope>
</reference>
<evidence type="ECO:0000313" key="1">
    <source>
        <dbReference type="EMBL" id="CAJ2656782.1"/>
    </source>
</evidence>
<comment type="caution">
    <text evidence="1">The sequence shown here is derived from an EMBL/GenBank/DDBJ whole genome shotgun (WGS) entry which is preliminary data.</text>
</comment>
<organism evidence="1 2">
    <name type="scientific">Trifolium pratense</name>
    <name type="common">Red clover</name>
    <dbReference type="NCBI Taxonomy" id="57577"/>
    <lineage>
        <taxon>Eukaryota</taxon>
        <taxon>Viridiplantae</taxon>
        <taxon>Streptophyta</taxon>
        <taxon>Embryophyta</taxon>
        <taxon>Tracheophyta</taxon>
        <taxon>Spermatophyta</taxon>
        <taxon>Magnoliopsida</taxon>
        <taxon>eudicotyledons</taxon>
        <taxon>Gunneridae</taxon>
        <taxon>Pentapetalae</taxon>
        <taxon>rosids</taxon>
        <taxon>fabids</taxon>
        <taxon>Fabales</taxon>
        <taxon>Fabaceae</taxon>
        <taxon>Papilionoideae</taxon>
        <taxon>50 kb inversion clade</taxon>
        <taxon>NPAAA clade</taxon>
        <taxon>Hologalegina</taxon>
        <taxon>IRL clade</taxon>
        <taxon>Trifolieae</taxon>
        <taxon>Trifolium</taxon>
    </lineage>
</organism>